<keyword evidence="4" id="KW-0645">Protease</keyword>
<organism evidence="10 11">
    <name type="scientific">Trypanosoma cruzi</name>
    <dbReference type="NCBI Taxonomy" id="5693"/>
    <lineage>
        <taxon>Eukaryota</taxon>
        <taxon>Discoba</taxon>
        <taxon>Euglenozoa</taxon>
        <taxon>Kinetoplastea</taxon>
        <taxon>Metakinetoplastina</taxon>
        <taxon>Trypanosomatida</taxon>
        <taxon>Trypanosomatidae</taxon>
        <taxon>Trypanosoma</taxon>
        <taxon>Schizotrypanum</taxon>
    </lineage>
</organism>
<keyword evidence="6" id="KW-0378">Hydrolase</keyword>
<feature type="region of interest" description="Disordered" evidence="8">
    <location>
        <begin position="334"/>
        <end position="356"/>
    </location>
</feature>
<dbReference type="CDD" id="cd02257">
    <property type="entry name" value="Peptidase_C19"/>
    <property type="match status" value="1"/>
</dbReference>
<dbReference type="VEuPathDB" id="TriTrypDB:ECC02_001480"/>
<evidence type="ECO:0000259" key="9">
    <source>
        <dbReference type="PROSITE" id="PS50235"/>
    </source>
</evidence>
<evidence type="ECO:0000256" key="2">
    <source>
        <dbReference type="ARBA" id="ARBA00009085"/>
    </source>
</evidence>
<dbReference type="InterPro" id="IPR028889">
    <property type="entry name" value="USP"/>
</dbReference>
<feature type="region of interest" description="Disordered" evidence="8">
    <location>
        <begin position="609"/>
        <end position="643"/>
    </location>
</feature>
<keyword evidence="7" id="KW-0788">Thiol protease</keyword>
<dbReference type="PANTHER" id="PTHR24006">
    <property type="entry name" value="UBIQUITIN CARBOXYL-TERMINAL HYDROLASE"/>
    <property type="match status" value="1"/>
</dbReference>
<dbReference type="EMBL" id="JABDHM010000007">
    <property type="protein sequence ID" value="KAF5225302.1"/>
    <property type="molecule type" value="Genomic_DNA"/>
</dbReference>
<keyword evidence="5" id="KW-0833">Ubl conjugation pathway</keyword>
<feature type="region of interest" description="Disordered" evidence="8">
    <location>
        <begin position="382"/>
        <end position="404"/>
    </location>
</feature>
<feature type="domain" description="USP" evidence="9">
    <location>
        <begin position="469"/>
        <end position="1019"/>
    </location>
</feature>
<dbReference type="Pfam" id="PF00443">
    <property type="entry name" value="UCH"/>
    <property type="match status" value="1"/>
</dbReference>
<accession>A0A7J6YFB7</accession>
<feature type="compositionally biased region" description="Basic and acidic residues" evidence="8">
    <location>
        <begin position="1"/>
        <end position="17"/>
    </location>
</feature>
<feature type="compositionally biased region" description="Pro residues" evidence="8">
    <location>
        <begin position="335"/>
        <end position="345"/>
    </location>
</feature>
<dbReference type="SUPFAM" id="SSF54001">
    <property type="entry name" value="Cysteine proteinases"/>
    <property type="match status" value="1"/>
</dbReference>
<evidence type="ECO:0000256" key="7">
    <source>
        <dbReference type="ARBA" id="ARBA00022807"/>
    </source>
</evidence>
<dbReference type="EC" id="3.4.19.12" evidence="3"/>
<dbReference type="InterPro" id="IPR050164">
    <property type="entry name" value="Peptidase_C19"/>
</dbReference>
<dbReference type="Gene3D" id="3.90.70.10">
    <property type="entry name" value="Cysteine proteinases"/>
    <property type="match status" value="1"/>
</dbReference>
<evidence type="ECO:0000256" key="6">
    <source>
        <dbReference type="ARBA" id="ARBA00022801"/>
    </source>
</evidence>
<feature type="region of interest" description="Disordered" evidence="8">
    <location>
        <begin position="97"/>
        <end position="116"/>
    </location>
</feature>
<dbReference type="Proteomes" id="UP000583944">
    <property type="component" value="Unassembled WGS sequence"/>
</dbReference>
<name>A0A7J6YFB7_TRYCR</name>
<evidence type="ECO:0000256" key="4">
    <source>
        <dbReference type="ARBA" id="ARBA00022670"/>
    </source>
</evidence>
<evidence type="ECO:0000256" key="3">
    <source>
        <dbReference type="ARBA" id="ARBA00012759"/>
    </source>
</evidence>
<protein>
    <recommendedName>
        <fullName evidence="3">ubiquitinyl hydrolase 1</fullName>
        <ecNumber evidence="3">3.4.19.12</ecNumber>
    </recommendedName>
</protein>
<gene>
    <name evidence="10" type="ORF">ECC02_001480</name>
</gene>
<sequence>MKYGRKVLEAESKRTENSRGYALQGDDGYLKHNQAFPLAHGSHSTSPMRKNTYAGVCGNDHADGDCADGDIREREGEKPYSMGMSDHQIHRRYRTNHSNKDDALKQTNTQNSPASGRLLYSPVLKKNRVEAISPVNGGANGKATRAMSSTEARRGPFDMSEKKGTGTGGETAVTPSRYAAPCYGKPNEGISPYDSRAGGDHYAAPTINSRLKEYSSWNHAPLTLGLSLPDTHRKCSEPVTAGTSLQKRSRWHLAWGDHDNNESTIGKMALTREGEGGAGVNTSTTGNTSKSIPSYLLYCFSKVGARETATTSKNVTTPLTAPYIGMPKQRLLAPFKPPPAAPPPTSAETETATAKTHLTSPPLRAAVSPHFFGAYRQYRLASESPQSGSQESPGYREKSPYSAAGSSMFPGEAYYDTKRPESRFSLLHGASEKEACALSSSVANNSMLHHYSRGFYGPPLLDRGSSFLSGFINPHNDCYACSVLTLLLRSPYFCRALYDAHKLELSPKLSETPDSDAFSGDGTGDMGKMYPRWSFIPNKRHRGPSFNSVHQILLHFARLLEKPEKIMYGIDMAPLRQFFSTSFFSGEQQDAHEFFLSVINKLEEESMEELKSRKAKKEKSDDGNNTMTSEYGGNHILNDENTGEEKDVENNVIIDSSLIWINKLIGGKLLNIIRCRNEGCGHEIVTKDSYINLCINLRIEETMMADSTLTPPSSAADNREFAPDGPVGISSSKPPEVKLDELLLRETFEKKSTINRCDDVQTLLDYNLRYVSIDKYICDACGSSQNQDQGGSLLGPAPPILAIQLNRYSTVVNSYNDVRVVKDKTPVFINNELTLYALREEGQFDCDKKQLAPCVREAERVARLREQHAEKRHQQEGEDTGKLAIDPSGAGENASNGSSAEQMDKKEKEEEEDAETHVDAIRCLYRLRGLVRHIGFSPFVGHYVAEFATDAAASESPKVESTTTTTSTTGSSDVDTEGGKPSRVWHIADDIRVEVLPLEYLQKRRSRSTDSYLLLYEKVAEEEVSCPVWRVLPRGKN</sequence>
<feature type="compositionally biased region" description="Low complexity" evidence="8">
    <location>
        <begin position="346"/>
        <end position="356"/>
    </location>
</feature>
<dbReference type="InterPro" id="IPR001394">
    <property type="entry name" value="Peptidase_C19_UCH"/>
</dbReference>
<feature type="compositionally biased region" description="Low complexity" evidence="8">
    <location>
        <begin position="959"/>
        <end position="973"/>
    </location>
</feature>
<feature type="compositionally biased region" description="Polar residues" evidence="8">
    <location>
        <begin position="105"/>
        <end position="114"/>
    </location>
</feature>
<evidence type="ECO:0000256" key="8">
    <source>
        <dbReference type="SAM" id="MobiDB-lite"/>
    </source>
</evidence>
<dbReference type="InterPro" id="IPR018200">
    <property type="entry name" value="USP_CS"/>
</dbReference>
<feature type="region of interest" description="Disordered" evidence="8">
    <location>
        <begin position="134"/>
        <end position="173"/>
    </location>
</feature>
<evidence type="ECO:0000256" key="1">
    <source>
        <dbReference type="ARBA" id="ARBA00000707"/>
    </source>
</evidence>
<dbReference type="GO" id="GO:0006508">
    <property type="term" value="P:proteolysis"/>
    <property type="evidence" value="ECO:0007669"/>
    <property type="project" value="UniProtKB-KW"/>
</dbReference>
<dbReference type="PROSITE" id="PS00973">
    <property type="entry name" value="USP_2"/>
    <property type="match status" value="1"/>
</dbReference>
<evidence type="ECO:0000313" key="10">
    <source>
        <dbReference type="EMBL" id="KAF5225302.1"/>
    </source>
</evidence>
<evidence type="ECO:0000313" key="11">
    <source>
        <dbReference type="Proteomes" id="UP000583944"/>
    </source>
</evidence>
<feature type="region of interest" description="Disordered" evidence="8">
    <location>
        <begin position="868"/>
        <end position="915"/>
    </location>
</feature>
<feature type="compositionally biased region" description="Basic and acidic residues" evidence="8">
    <location>
        <begin position="868"/>
        <end position="881"/>
    </location>
</feature>
<feature type="compositionally biased region" description="Low complexity" evidence="8">
    <location>
        <begin position="888"/>
        <end position="901"/>
    </location>
</feature>
<comment type="caution">
    <text evidence="10">The sequence shown here is derived from an EMBL/GenBank/DDBJ whole genome shotgun (WGS) entry which is preliminary data.</text>
</comment>
<dbReference type="GO" id="GO:0016579">
    <property type="term" value="P:protein deubiquitination"/>
    <property type="evidence" value="ECO:0007669"/>
    <property type="project" value="InterPro"/>
</dbReference>
<comment type="similarity">
    <text evidence="2">Belongs to the peptidase C19 family.</text>
</comment>
<dbReference type="PROSITE" id="PS50235">
    <property type="entry name" value="USP_3"/>
    <property type="match status" value="1"/>
</dbReference>
<feature type="region of interest" description="Disordered" evidence="8">
    <location>
        <begin position="951"/>
        <end position="981"/>
    </location>
</feature>
<feature type="compositionally biased region" description="Low complexity" evidence="8">
    <location>
        <begin position="382"/>
        <end position="393"/>
    </location>
</feature>
<dbReference type="VEuPathDB" id="TriTrypDB:BCY84_16822"/>
<feature type="region of interest" description="Disordered" evidence="8">
    <location>
        <begin position="1"/>
        <end position="26"/>
    </location>
</feature>
<dbReference type="GO" id="GO:0004843">
    <property type="term" value="F:cysteine-type deubiquitinase activity"/>
    <property type="evidence" value="ECO:0007669"/>
    <property type="project" value="UniProtKB-EC"/>
</dbReference>
<reference evidence="10 11" key="1">
    <citation type="journal article" date="2019" name="Genome Biol. Evol.">
        <title>Nanopore Sequencing Significantly Improves Genome Assembly of the Protozoan Parasite Trypanosoma cruzi.</title>
        <authorList>
            <person name="Diaz-Viraque F."/>
            <person name="Pita S."/>
            <person name="Greif G."/>
            <person name="de Souza R.C.M."/>
            <person name="Iraola G."/>
            <person name="Robello C."/>
        </authorList>
    </citation>
    <scope>NUCLEOTIDE SEQUENCE [LARGE SCALE GENOMIC DNA]</scope>
    <source>
        <strain evidence="10 11">Berenice</strain>
    </source>
</reference>
<dbReference type="InterPro" id="IPR038765">
    <property type="entry name" value="Papain-like_cys_pep_sf"/>
</dbReference>
<dbReference type="PANTHER" id="PTHR24006:SF758">
    <property type="entry name" value="UBIQUITIN CARBOXYL-TERMINAL HYDROLASE 36"/>
    <property type="match status" value="1"/>
</dbReference>
<dbReference type="AlphaFoldDB" id="A0A7J6YFB7"/>
<proteinExistence type="inferred from homology"/>
<feature type="compositionally biased region" description="Basic and acidic residues" evidence="8">
    <location>
        <begin position="609"/>
        <end position="622"/>
    </location>
</feature>
<comment type="catalytic activity">
    <reaction evidence="1">
        <text>Thiol-dependent hydrolysis of ester, thioester, amide, peptide and isopeptide bonds formed by the C-terminal Gly of ubiquitin (a 76-residue protein attached to proteins as an intracellular targeting signal).</text>
        <dbReference type="EC" id="3.4.19.12"/>
    </reaction>
</comment>
<evidence type="ECO:0000256" key="5">
    <source>
        <dbReference type="ARBA" id="ARBA00022786"/>
    </source>
</evidence>
<dbReference type="GO" id="GO:0005829">
    <property type="term" value="C:cytosol"/>
    <property type="evidence" value="ECO:0007669"/>
    <property type="project" value="TreeGrafter"/>
</dbReference>
<feature type="compositionally biased region" description="Basic and acidic residues" evidence="8">
    <location>
        <begin position="151"/>
        <end position="164"/>
    </location>
</feature>
<dbReference type="GO" id="GO:0005634">
    <property type="term" value="C:nucleus"/>
    <property type="evidence" value="ECO:0007669"/>
    <property type="project" value="TreeGrafter"/>
</dbReference>